<protein>
    <submittedName>
        <fullName evidence="1">DUF3822 family protein</fullName>
    </submittedName>
</protein>
<dbReference type="Proteomes" id="UP000317169">
    <property type="component" value="Unassembled WGS sequence"/>
</dbReference>
<organism evidence="1 2">
    <name type="scientific">Haloflavibacter putidus</name>
    <dbReference type="NCBI Taxonomy" id="2576776"/>
    <lineage>
        <taxon>Bacteria</taxon>
        <taxon>Pseudomonadati</taxon>
        <taxon>Bacteroidota</taxon>
        <taxon>Flavobacteriia</taxon>
        <taxon>Flavobacteriales</taxon>
        <taxon>Flavobacteriaceae</taxon>
        <taxon>Haloflavibacter</taxon>
    </lineage>
</organism>
<dbReference type="RefSeq" id="WP_141420599.1">
    <property type="nucleotide sequence ID" value="NZ_VIAR01000002.1"/>
</dbReference>
<dbReference type="InterPro" id="IPR024213">
    <property type="entry name" value="DUF3822"/>
</dbReference>
<reference evidence="1 2" key="1">
    <citation type="submission" date="2019-06" db="EMBL/GenBank/DDBJ databases">
        <title>Flavibacter putida gen. nov., sp. nov., a novel marine bacterium of the family Flavobacteriaceae isolated from coastal seawater.</title>
        <authorList>
            <person name="Feng X."/>
        </authorList>
    </citation>
    <scope>NUCLEOTIDE SEQUENCE [LARGE SCALE GENOMIC DNA]</scope>
    <source>
        <strain evidence="1 2">PLHSN227</strain>
    </source>
</reference>
<evidence type="ECO:0000313" key="2">
    <source>
        <dbReference type="Proteomes" id="UP000317169"/>
    </source>
</evidence>
<keyword evidence="2" id="KW-1185">Reference proteome</keyword>
<dbReference type="Gene3D" id="3.30.420.260">
    <property type="match status" value="1"/>
</dbReference>
<accession>A0A507ZRR2</accession>
<sequence>MTNKATANTYKISILVSRDGFSFCGQNKKEELVLLEQKFFTEEKTSQNLLKSLQSFLEHTAPFSVDEVEEVRIIYTNQLFSVVPQKLFDEKNLTDYLKFNIKLLQTDFIAYDALSKTAANIVFVPYANINNYLFDTFGEFTYSHSIGILIESSLTTKPTKKTVFINFYKSFFEVCCIQEEKLLFCNSFAIETPEDFMYYLLFCFEQFELSQEETPVILSGSIEKDSENYKILSTYIRNIDFAETPEFKKAENAQLTARADYTNYLLLNSL</sequence>
<dbReference type="Pfam" id="PF12864">
    <property type="entry name" value="DUF3822"/>
    <property type="match status" value="1"/>
</dbReference>
<proteinExistence type="predicted"/>
<dbReference type="AlphaFoldDB" id="A0A507ZRR2"/>
<comment type="caution">
    <text evidence="1">The sequence shown here is derived from an EMBL/GenBank/DDBJ whole genome shotgun (WGS) entry which is preliminary data.</text>
</comment>
<dbReference type="Gene3D" id="3.30.420.250">
    <property type="match status" value="1"/>
</dbReference>
<gene>
    <name evidence="1" type="ORF">FKR84_02410</name>
</gene>
<evidence type="ECO:0000313" key="1">
    <source>
        <dbReference type="EMBL" id="TQD40069.1"/>
    </source>
</evidence>
<name>A0A507ZRR2_9FLAO</name>
<dbReference type="EMBL" id="VIAR01000002">
    <property type="protein sequence ID" value="TQD40069.1"/>
    <property type="molecule type" value="Genomic_DNA"/>
</dbReference>
<dbReference type="OrthoDB" id="658622at2"/>
<dbReference type="CDD" id="cd24013">
    <property type="entry name" value="ASKHA_ATPase_BT3980-like"/>
    <property type="match status" value="1"/>
</dbReference>